<dbReference type="PANTHER" id="PTHR48182">
    <property type="entry name" value="PROTEIN SERAC1"/>
    <property type="match status" value="1"/>
</dbReference>
<keyword evidence="5" id="KW-0496">Mitochondrion</keyword>
<dbReference type="OrthoDB" id="427518at2759"/>
<evidence type="ECO:0008006" key="9">
    <source>
        <dbReference type="Google" id="ProtNLM"/>
    </source>
</evidence>
<dbReference type="SUPFAM" id="SSF53474">
    <property type="entry name" value="alpha/beta-Hydrolases"/>
    <property type="match status" value="1"/>
</dbReference>
<dbReference type="InterPro" id="IPR052374">
    <property type="entry name" value="SERAC1"/>
</dbReference>
<sequence>MSIGSVQAGMGVSPRTKAQVSDIDVSTLWDPVGAIADIILVHGLQGGPRTTWTFQVPDAAKDSNIFSYIRRASSSSKSATPATVTSACYWPEHLLPNDIKNCRIATYGYDSRINDCFGGAANQANIIGHGRSLLESMINFKRTCPARPTIFVAHRLGRLILKEALISAKHAPDSEPDLQSLVKTLSGIVFMGVPHRGAGDNFVDWGLMMQKIAVGSGFDGNDRVLRDLKSNSAMLEKLRTDFAYMLREGTFNVFTFQEGKGFAATTF</sequence>
<dbReference type="GO" id="GO:0005783">
    <property type="term" value="C:endoplasmic reticulum"/>
    <property type="evidence" value="ECO:0007669"/>
    <property type="project" value="UniProtKB-SubCell"/>
</dbReference>
<dbReference type="EMBL" id="MU007042">
    <property type="protein sequence ID" value="KAF2430012.1"/>
    <property type="molecule type" value="Genomic_DNA"/>
</dbReference>
<dbReference type="GO" id="GO:0016020">
    <property type="term" value="C:membrane"/>
    <property type="evidence" value="ECO:0007669"/>
    <property type="project" value="UniProtKB-SubCell"/>
</dbReference>
<evidence type="ECO:0000313" key="8">
    <source>
        <dbReference type="Proteomes" id="UP000800235"/>
    </source>
</evidence>
<evidence type="ECO:0000256" key="1">
    <source>
        <dbReference type="ARBA" id="ARBA00004173"/>
    </source>
</evidence>
<accession>A0A9P4TYL8</accession>
<evidence type="ECO:0000256" key="4">
    <source>
        <dbReference type="ARBA" id="ARBA00022824"/>
    </source>
</evidence>
<organism evidence="7 8">
    <name type="scientific">Tothia fuscella</name>
    <dbReference type="NCBI Taxonomy" id="1048955"/>
    <lineage>
        <taxon>Eukaryota</taxon>
        <taxon>Fungi</taxon>
        <taxon>Dikarya</taxon>
        <taxon>Ascomycota</taxon>
        <taxon>Pezizomycotina</taxon>
        <taxon>Dothideomycetes</taxon>
        <taxon>Pleosporomycetidae</taxon>
        <taxon>Venturiales</taxon>
        <taxon>Cylindrosympodiaceae</taxon>
        <taxon>Tothia</taxon>
    </lineage>
</organism>
<comment type="subcellular location">
    <subcellularLocation>
        <location evidence="2">Endoplasmic reticulum</location>
    </subcellularLocation>
    <subcellularLocation>
        <location evidence="3">Membrane</location>
    </subcellularLocation>
    <subcellularLocation>
        <location evidence="1">Mitochondrion</location>
    </subcellularLocation>
</comment>
<keyword evidence="6" id="KW-0472">Membrane</keyword>
<dbReference type="Proteomes" id="UP000800235">
    <property type="component" value="Unassembled WGS sequence"/>
</dbReference>
<evidence type="ECO:0000313" key="7">
    <source>
        <dbReference type="EMBL" id="KAF2430012.1"/>
    </source>
</evidence>
<comment type="caution">
    <text evidence="7">The sequence shown here is derived from an EMBL/GenBank/DDBJ whole genome shotgun (WGS) entry which is preliminary data.</text>
</comment>
<evidence type="ECO:0000256" key="3">
    <source>
        <dbReference type="ARBA" id="ARBA00004370"/>
    </source>
</evidence>
<evidence type="ECO:0000256" key="6">
    <source>
        <dbReference type="ARBA" id="ARBA00023136"/>
    </source>
</evidence>
<protein>
    <recommendedName>
        <fullName evidence="9">DUF676 domain-containing protein</fullName>
    </recommendedName>
</protein>
<name>A0A9P4TYL8_9PEZI</name>
<dbReference type="AlphaFoldDB" id="A0A9P4TYL8"/>
<dbReference type="InterPro" id="IPR029058">
    <property type="entry name" value="AB_hydrolase_fold"/>
</dbReference>
<keyword evidence="4" id="KW-0256">Endoplasmic reticulum</keyword>
<dbReference type="GO" id="GO:0005739">
    <property type="term" value="C:mitochondrion"/>
    <property type="evidence" value="ECO:0007669"/>
    <property type="project" value="UniProtKB-SubCell"/>
</dbReference>
<proteinExistence type="predicted"/>
<gene>
    <name evidence="7" type="ORF">EJ08DRAFT_257770</name>
</gene>
<evidence type="ECO:0000256" key="2">
    <source>
        <dbReference type="ARBA" id="ARBA00004240"/>
    </source>
</evidence>
<evidence type="ECO:0000256" key="5">
    <source>
        <dbReference type="ARBA" id="ARBA00023128"/>
    </source>
</evidence>
<reference evidence="7" key="1">
    <citation type="journal article" date="2020" name="Stud. Mycol.">
        <title>101 Dothideomycetes genomes: a test case for predicting lifestyles and emergence of pathogens.</title>
        <authorList>
            <person name="Haridas S."/>
            <person name="Albert R."/>
            <person name="Binder M."/>
            <person name="Bloem J."/>
            <person name="Labutti K."/>
            <person name="Salamov A."/>
            <person name="Andreopoulos B."/>
            <person name="Baker S."/>
            <person name="Barry K."/>
            <person name="Bills G."/>
            <person name="Bluhm B."/>
            <person name="Cannon C."/>
            <person name="Castanera R."/>
            <person name="Culley D."/>
            <person name="Daum C."/>
            <person name="Ezra D."/>
            <person name="Gonzalez J."/>
            <person name="Henrissat B."/>
            <person name="Kuo A."/>
            <person name="Liang C."/>
            <person name="Lipzen A."/>
            <person name="Lutzoni F."/>
            <person name="Magnuson J."/>
            <person name="Mondo S."/>
            <person name="Nolan M."/>
            <person name="Ohm R."/>
            <person name="Pangilinan J."/>
            <person name="Park H.-J."/>
            <person name="Ramirez L."/>
            <person name="Alfaro M."/>
            <person name="Sun H."/>
            <person name="Tritt A."/>
            <person name="Yoshinaga Y."/>
            <person name="Zwiers L.-H."/>
            <person name="Turgeon B."/>
            <person name="Goodwin S."/>
            <person name="Spatafora J."/>
            <person name="Crous P."/>
            <person name="Grigoriev I."/>
        </authorList>
    </citation>
    <scope>NUCLEOTIDE SEQUENCE</scope>
    <source>
        <strain evidence="7">CBS 130266</strain>
    </source>
</reference>
<dbReference type="PANTHER" id="PTHR48182:SF2">
    <property type="entry name" value="PROTEIN SERAC1"/>
    <property type="match status" value="1"/>
</dbReference>
<keyword evidence="8" id="KW-1185">Reference proteome</keyword>